<dbReference type="Pfam" id="PF00756">
    <property type="entry name" value="Esterase"/>
    <property type="match status" value="1"/>
</dbReference>
<evidence type="ECO:0000256" key="1">
    <source>
        <dbReference type="SAM" id="MobiDB-lite"/>
    </source>
</evidence>
<dbReference type="PANTHER" id="PTHR48098:SF1">
    <property type="entry name" value="DIACYLGLYCEROL ACYLTRANSFERASE_MYCOLYLTRANSFERASE AG85A"/>
    <property type="match status" value="1"/>
</dbReference>
<dbReference type="InterPro" id="IPR029058">
    <property type="entry name" value="AB_hydrolase_fold"/>
</dbReference>
<proteinExistence type="predicted"/>
<evidence type="ECO:0000313" key="2">
    <source>
        <dbReference type="EMBL" id="KAA9165789.1"/>
    </source>
</evidence>
<dbReference type="Proteomes" id="UP000319769">
    <property type="component" value="Unassembled WGS sequence"/>
</dbReference>
<dbReference type="PANTHER" id="PTHR48098">
    <property type="entry name" value="ENTEROCHELIN ESTERASE-RELATED"/>
    <property type="match status" value="1"/>
</dbReference>
<reference evidence="2" key="1">
    <citation type="submission" date="2019-09" db="EMBL/GenBank/DDBJ databases">
        <authorList>
            <person name="Teo W.F.A."/>
            <person name="Duangmal K."/>
        </authorList>
    </citation>
    <scope>NUCLEOTIDE SEQUENCE [LARGE SCALE GENOMIC DNA]</scope>
    <source>
        <strain evidence="2">K81G1</strain>
    </source>
</reference>
<dbReference type="GO" id="GO:0016747">
    <property type="term" value="F:acyltransferase activity, transferring groups other than amino-acyl groups"/>
    <property type="evidence" value="ECO:0007669"/>
    <property type="project" value="TreeGrafter"/>
</dbReference>
<name>A0A5N0VHG5_9PSEU</name>
<accession>A0A5N0VHG5</accession>
<dbReference type="InterPro" id="IPR000801">
    <property type="entry name" value="Esterase-like"/>
</dbReference>
<dbReference type="Gene3D" id="3.40.50.1820">
    <property type="entry name" value="alpha/beta hydrolase"/>
    <property type="match status" value="1"/>
</dbReference>
<dbReference type="SUPFAM" id="SSF53474">
    <property type="entry name" value="alpha/beta-Hydrolases"/>
    <property type="match status" value="1"/>
</dbReference>
<dbReference type="OrthoDB" id="4510758at2"/>
<gene>
    <name evidence="2" type="ORF">FPZ12_004695</name>
</gene>
<keyword evidence="3" id="KW-1185">Reference proteome</keyword>
<feature type="compositionally biased region" description="Low complexity" evidence="1">
    <location>
        <begin position="13"/>
        <end position="24"/>
    </location>
</feature>
<comment type="caution">
    <text evidence="2">The sequence shown here is derived from an EMBL/GenBank/DDBJ whole genome shotgun (WGS) entry which is preliminary data.</text>
</comment>
<dbReference type="InterPro" id="IPR050583">
    <property type="entry name" value="Mycobacterial_A85_antigen"/>
</dbReference>
<protein>
    <submittedName>
        <fullName evidence="2">Esterase family protein</fullName>
    </submittedName>
</protein>
<dbReference type="EMBL" id="VMNW02000004">
    <property type="protein sequence ID" value="KAA9165789.1"/>
    <property type="molecule type" value="Genomic_DNA"/>
</dbReference>
<feature type="compositionally biased region" description="Basic and acidic residues" evidence="1">
    <location>
        <begin position="26"/>
        <end position="43"/>
    </location>
</feature>
<feature type="region of interest" description="Disordered" evidence="1">
    <location>
        <begin position="1"/>
        <end position="43"/>
    </location>
</feature>
<sequence length="333" mass="36782">MGRGVPGPGCDVGAGAPSVAARPAARGRDRQAAQRDPGRYEARRGTVKVLAEQVEGRLRELRLHSPALGREVSVSILTPSGWRPELRYPVLYLLHGSSDDNQCWTKHTDIVERTADAGFLVVMPDGGRLGFYHDWQVPDRQGTVPHWERFHLDELMPHVESAYRASDVRMALGISMGGFGALRYAIRRPGLFRAVASLSGLVHLTRPGIGGLLALLSIREGLLPGRIWGSRRRNFANWEANDPFLHAAELRGTPVFLSAGDGKKQPGEETVPGMGRIERNSRAANEEFAERLRAEGVRVTTNFTGGTHFWDTWRSHLDTVWPHVRTVLSEPTG</sequence>
<evidence type="ECO:0000313" key="3">
    <source>
        <dbReference type="Proteomes" id="UP000319769"/>
    </source>
</evidence>
<feature type="compositionally biased region" description="Gly residues" evidence="1">
    <location>
        <begin position="1"/>
        <end position="12"/>
    </location>
</feature>
<dbReference type="AlphaFoldDB" id="A0A5N0VHG5"/>
<organism evidence="2 3">
    <name type="scientific">Amycolatopsis acidicola</name>
    <dbReference type="NCBI Taxonomy" id="2596893"/>
    <lineage>
        <taxon>Bacteria</taxon>
        <taxon>Bacillati</taxon>
        <taxon>Actinomycetota</taxon>
        <taxon>Actinomycetes</taxon>
        <taxon>Pseudonocardiales</taxon>
        <taxon>Pseudonocardiaceae</taxon>
        <taxon>Amycolatopsis</taxon>
    </lineage>
</organism>